<dbReference type="GeneID" id="101654234"/>
<name>A0ABM0J3M2_ECHTE</name>
<evidence type="ECO:0000313" key="14">
    <source>
        <dbReference type="Proteomes" id="UP000694863"/>
    </source>
</evidence>
<dbReference type="InterPro" id="IPR007960">
    <property type="entry name" value="TAS2R"/>
</dbReference>
<feature type="transmembrane region" description="Helical" evidence="13">
    <location>
        <begin position="133"/>
        <end position="155"/>
    </location>
</feature>
<evidence type="ECO:0000256" key="1">
    <source>
        <dbReference type="ARBA" id="ARBA00004141"/>
    </source>
</evidence>
<evidence type="ECO:0000256" key="4">
    <source>
        <dbReference type="ARBA" id="ARBA00022606"/>
    </source>
</evidence>
<keyword evidence="3 12" id="KW-0919">Taste</keyword>
<comment type="similarity">
    <text evidence="2 11">Belongs to the G-protein coupled receptor T2R family.</text>
</comment>
<dbReference type="Proteomes" id="UP000694863">
    <property type="component" value="Unplaced"/>
</dbReference>
<evidence type="ECO:0000256" key="7">
    <source>
        <dbReference type="ARBA" id="ARBA00023040"/>
    </source>
</evidence>
<comment type="subcellular location">
    <subcellularLocation>
        <location evidence="1 12">Membrane</location>
        <topology evidence="1 12">Multi-pass membrane protein</topology>
    </subcellularLocation>
</comment>
<feature type="transmembrane region" description="Helical" evidence="13">
    <location>
        <begin position="232"/>
        <end position="254"/>
    </location>
</feature>
<dbReference type="PANTHER" id="PTHR11394">
    <property type="entry name" value="TASTE RECEPTOR TYPE 2"/>
    <property type="match status" value="1"/>
</dbReference>
<accession>A0ABM0J3M2</accession>
<reference evidence="15" key="1">
    <citation type="submission" date="2025-08" db="UniProtKB">
        <authorList>
            <consortium name="RefSeq"/>
        </authorList>
    </citation>
    <scope>IDENTIFICATION</scope>
</reference>
<evidence type="ECO:0000256" key="11">
    <source>
        <dbReference type="RuleBase" id="RU004423"/>
    </source>
</evidence>
<protein>
    <recommendedName>
        <fullName evidence="12">Taste receptor type 2</fullName>
    </recommendedName>
</protein>
<keyword evidence="4 12" id="KW-0716">Sensory transduction</keyword>
<dbReference type="RefSeq" id="XP_004714079.1">
    <property type="nucleotide sequence ID" value="XM_004714022.1"/>
</dbReference>
<keyword evidence="6 13" id="KW-1133">Transmembrane helix</keyword>
<feature type="transmembrane region" description="Helical" evidence="13">
    <location>
        <begin position="6"/>
        <end position="35"/>
    </location>
</feature>
<keyword evidence="8 12" id="KW-0472">Membrane</keyword>
<evidence type="ECO:0000313" key="15">
    <source>
        <dbReference type="RefSeq" id="XP_004714079.1"/>
    </source>
</evidence>
<evidence type="ECO:0000256" key="5">
    <source>
        <dbReference type="ARBA" id="ARBA00022692"/>
    </source>
</evidence>
<dbReference type="SUPFAM" id="SSF81321">
    <property type="entry name" value="Family A G protein-coupled receptor-like"/>
    <property type="match status" value="1"/>
</dbReference>
<evidence type="ECO:0000256" key="13">
    <source>
        <dbReference type="SAM" id="Phobius"/>
    </source>
</evidence>
<feature type="transmembrane region" description="Helical" evidence="13">
    <location>
        <begin position="84"/>
        <end position="107"/>
    </location>
</feature>
<keyword evidence="7 12" id="KW-0297">G-protein coupled receptor</keyword>
<evidence type="ECO:0000256" key="9">
    <source>
        <dbReference type="ARBA" id="ARBA00023170"/>
    </source>
</evidence>
<gene>
    <name evidence="15" type="primary">TAS2R4</name>
</gene>
<feature type="transmembrane region" description="Helical" evidence="13">
    <location>
        <begin position="47"/>
        <end position="72"/>
    </location>
</feature>
<feature type="transmembrane region" description="Helical" evidence="13">
    <location>
        <begin position="175"/>
        <end position="204"/>
    </location>
</feature>
<dbReference type="Gene3D" id="1.20.1070.10">
    <property type="entry name" value="Rhodopsin 7-helix transmembrane proteins"/>
    <property type="match status" value="1"/>
</dbReference>
<dbReference type="PANTHER" id="PTHR11394:SF55">
    <property type="entry name" value="TASTE RECEPTOR TYPE 2 MEMBER 4"/>
    <property type="match status" value="1"/>
</dbReference>
<evidence type="ECO:0000256" key="2">
    <source>
        <dbReference type="ARBA" id="ARBA00007376"/>
    </source>
</evidence>
<keyword evidence="9 12" id="KW-0675">Receptor</keyword>
<sequence length="300" mass="33558">MQPVFFFCVLVASVALNFVGFLMSLFIAVVSFKTWTTKHSRSPSDRILFSLAVSRLLMLGLLLLNMGFIFSAADQDRSVSLSTFFLLSWMFLDTSGLWFVTLLNTLYCVKITNLQHAAFLLLKRHLAAKTSRLLLASVLTPTLTTLLFFMINWTSSISELGPKRNQSTFGFSRSAVVLVMSSFLSSFPQFILNVTSASLLINSLQRHIQKMRRNATGFWNPQTEATVGAMKLMIYFLILYVPYSFATILSYLPHSVGMGVATRAVCIIVSTVYSPGHSLLLILTHPRLKTKAKHVLSCSR</sequence>
<keyword evidence="10 12" id="KW-0807">Transducer</keyword>
<evidence type="ECO:0000256" key="6">
    <source>
        <dbReference type="ARBA" id="ARBA00022989"/>
    </source>
</evidence>
<evidence type="ECO:0000256" key="3">
    <source>
        <dbReference type="ARBA" id="ARBA00022480"/>
    </source>
</evidence>
<evidence type="ECO:0000256" key="8">
    <source>
        <dbReference type="ARBA" id="ARBA00023136"/>
    </source>
</evidence>
<evidence type="ECO:0000256" key="10">
    <source>
        <dbReference type="ARBA" id="ARBA00023224"/>
    </source>
</evidence>
<dbReference type="Pfam" id="PF05296">
    <property type="entry name" value="TAS2R"/>
    <property type="match status" value="1"/>
</dbReference>
<evidence type="ECO:0000256" key="12">
    <source>
        <dbReference type="RuleBase" id="RU004424"/>
    </source>
</evidence>
<organism evidence="14 15">
    <name type="scientific">Echinops telfairi</name>
    <name type="common">Lesser hedgehog tenrec</name>
    <dbReference type="NCBI Taxonomy" id="9371"/>
    <lineage>
        <taxon>Eukaryota</taxon>
        <taxon>Metazoa</taxon>
        <taxon>Chordata</taxon>
        <taxon>Craniata</taxon>
        <taxon>Vertebrata</taxon>
        <taxon>Euteleostomi</taxon>
        <taxon>Mammalia</taxon>
        <taxon>Eutheria</taxon>
        <taxon>Afrotheria</taxon>
        <taxon>Tenrecidae</taxon>
        <taxon>Tenrecinae</taxon>
        <taxon>Echinops</taxon>
    </lineage>
</organism>
<keyword evidence="5 12" id="KW-0812">Transmembrane</keyword>
<proteinExistence type="inferred from homology"/>
<feature type="transmembrane region" description="Helical" evidence="13">
    <location>
        <begin position="260"/>
        <end position="283"/>
    </location>
</feature>
<keyword evidence="14" id="KW-1185">Reference proteome</keyword>